<evidence type="ECO:0000313" key="1">
    <source>
        <dbReference type="EMBL" id="CAG8754141.1"/>
    </source>
</evidence>
<name>A0ACA9QIC8_9GLOM</name>
<evidence type="ECO:0000313" key="2">
    <source>
        <dbReference type="Proteomes" id="UP000789366"/>
    </source>
</evidence>
<sequence>LCVKKFWKHQPEMKDRVVSGQVSIIYNTRSLLGLLNRIYWITAVKNQSENIQGSFIIFGTSTNATSEQTIHSFSSSNDSSETFANEMIQRIGLNNWHNLISLTSIPHTLSDYITKIDPDNSLNVREAVFDIRDEALILLWNLAECSGISLGVSKKVMTTIEFRSANVIDGFSNTSSFDENGVNRVKFLVNRVIGKVNAKEATDQIEVTTQELSNRFIIGKNRVIEFKKRVEISENIEKQIEEQRLKPDVQAMKEARLKKFNNN</sequence>
<dbReference type="Proteomes" id="UP000789366">
    <property type="component" value="Unassembled WGS sequence"/>
</dbReference>
<organism evidence="1 2">
    <name type="scientific">Cetraspora pellucida</name>
    <dbReference type="NCBI Taxonomy" id="1433469"/>
    <lineage>
        <taxon>Eukaryota</taxon>
        <taxon>Fungi</taxon>
        <taxon>Fungi incertae sedis</taxon>
        <taxon>Mucoromycota</taxon>
        <taxon>Glomeromycotina</taxon>
        <taxon>Glomeromycetes</taxon>
        <taxon>Diversisporales</taxon>
        <taxon>Gigasporaceae</taxon>
        <taxon>Cetraspora</taxon>
    </lineage>
</organism>
<protein>
    <submittedName>
        <fullName evidence="1">15507_t:CDS:1</fullName>
    </submittedName>
</protein>
<proteinExistence type="predicted"/>
<keyword evidence="2" id="KW-1185">Reference proteome</keyword>
<reference evidence="1" key="1">
    <citation type="submission" date="2021-06" db="EMBL/GenBank/DDBJ databases">
        <authorList>
            <person name="Kallberg Y."/>
            <person name="Tangrot J."/>
            <person name="Rosling A."/>
        </authorList>
    </citation>
    <scope>NUCLEOTIDE SEQUENCE</scope>
    <source>
        <strain evidence="1">28 12/20/2015</strain>
    </source>
</reference>
<accession>A0ACA9QIC8</accession>
<comment type="caution">
    <text evidence="1">The sequence shown here is derived from an EMBL/GenBank/DDBJ whole genome shotgun (WGS) entry which is preliminary data.</text>
</comment>
<gene>
    <name evidence="1" type="ORF">SPELUC_LOCUS14688</name>
</gene>
<dbReference type="EMBL" id="CAJVPW010044493">
    <property type="protein sequence ID" value="CAG8754141.1"/>
    <property type="molecule type" value="Genomic_DNA"/>
</dbReference>
<feature type="non-terminal residue" evidence="1">
    <location>
        <position position="1"/>
    </location>
</feature>